<dbReference type="PANTHER" id="PTHR47235:SF1">
    <property type="entry name" value="BLR6548 PROTEIN"/>
    <property type="match status" value="1"/>
</dbReference>
<name>A0A917UFR0_9ACTN</name>
<reference evidence="6" key="2">
    <citation type="submission" date="2020-09" db="EMBL/GenBank/DDBJ databases">
        <authorList>
            <person name="Sun Q."/>
            <person name="Ohkuma M."/>
        </authorList>
    </citation>
    <scope>NUCLEOTIDE SEQUENCE</scope>
    <source>
        <strain evidence="6">JCM 19831</strain>
    </source>
</reference>
<comment type="similarity">
    <text evidence="1">Belongs to the leucine-binding protein family.</text>
</comment>
<protein>
    <recommendedName>
        <fullName evidence="5">Leucine-binding protein domain-containing protein</fullName>
    </recommendedName>
</protein>
<feature type="domain" description="Leucine-binding protein" evidence="5">
    <location>
        <begin position="120"/>
        <end position="432"/>
    </location>
</feature>
<evidence type="ECO:0000313" key="6">
    <source>
        <dbReference type="EMBL" id="GGM89735.1"/>
    </source>
</evidence>
<dbReference type="EMBL" id="BMPI01000133">
    <property type="protein sequence ID" value="GGM89735.1"/>
    <property type="molecule type" value="Genomic_DNA"/>
</dbReference>
<feature type="transmembrane region" description="Helical" evidence="4">
    <location>
        <begin position="21"/>
        <end position="40"/>
    </location>
</feature>
<organism evidence="6 7">
    <name type="scientific">Dactylosporangium sucinum</name>
    <dbReference type="NCBI Taxonomy" id="1424081"/>
    <lineage>
        <taxon>Bacteria</taxon>
        <taxon>Bacillati</taxon>
        <taxon>Actinomycetota</taxon>
        <taxon>Actinomycetes</taxon>
        <taxon>Micromonosporales</taxon>
        <taxon>Micromonosporaceae</taxon>
        <taxon>Dactylosporangium</taxon>
    </lineage>
</organism>
<evidence type="ECO:0000256" key="2">
    <source>
        <dbReference type="ARBA" id="ARBA00022729"/>
    </source>
</evidence>
<accession>A0A917UFR0</accession>
<keyword evidence="4" id="KW-0472">Membrane</keyword>
<evidence type="ECO:0000256" key="4">
    <source>
        <dbReference type="SAM" id="Phobius"/>
    </source>
</evidence>
<dbReference type="RefSeq" id="WP_190258103.1">
    <property type="nucleotide sequence ID" value="NZ_BMPI01000133.1"/>
</dbReference>
<dbReference type="Pfam" id="PF13458">
    <property type="entry name" value="Peripla_BP_6"/>
    <property type="match status" value="1"/>
</dbReference>
<keyword evidence="4" id="KW-1133">Transmembrane helix</keyword>
<gene>
    <name evidence="6" type="ORF">GCM10007977_109750</name>
</gene>
<feature type="region of interest" description="Disordered" evidence="3">
    <location>
        <begin position="44"/>
        <end position="78"/>
    </location>
</feature>
<proteinExistence type="inferred from homology"/>
<dbReference type="InterPro" id="IPR028081">
    <property type="entry name" value="Leu-bd"/>
</dbReference>
<evidence type="ECO:0000259" key="5">
    <source>
        <dbReference type="Pfam" id="PF13458"/>
    </source>
</evidence>
<dbReference type="SUPFAM" id="SSF53822">
    <property type="entry name" value="Periplasmic binding protein-like I"/>
    <property type="match status" value="1"/>
</dbReference>
<dbReference type="Gene3D" id="3.40.50.2300">
    <property type="match status" value="2"/>
</dbReference>
<dbReference type="PANTHER" id="PTHR47235">
    <property type="entry name" value="BLR6548 PROTEIN"/>
    <property type="match status" value="1"/>
</dbReference>
<dbReference type="AlphaFoldDB" id="A0A917UFR0"/>
<keyword evidence="4" id="KW-0812">Transmembrane</keyword>
<sequence>MNPPPHTEHFRVVAPARAYGVLVALSGLLLAVGLAIPLGLASSAPSTAGAGRSGSGPIELDGDNIGAGSGGRTGTSTADQITDVAQGVTDTTIKVGVMMLDLSAAEPLGLGLPNFSVDLQRAAYQSLFDKINAGGGIKGRAIQPVYTSWDPLTTTGEHSDKAICIHLAKDERVFAILGTNDASRCVGPQYQLPVVAMMPSLEQVYRDSHGLLVSLDPALERTGRNWASILLKAGQVEGRTLGAVAVADGAISQLPVKAAADKLAELGHPLAVLGELDPANSIAQVPALIQKMKSAGVDSVMLGTDFANALRFIALAESQHFYPQYLTSDIGALAANGVLANAGDSFDGAVGFTASAWPAEGQVETPENTACIQQYNETTDAPDVPIGEENAVAIICAVVEVFANAATAAGDALNPRTFVQAVEGLGTIDGLPAVLPGSYGPGKTDYADRLQPVRWSSKTKSYSIDGKPISVN</sequence>
<keyword evidence="2" id="KW-0732">Signal</keyword>
<reference evidence="6" key="1">
    <citation type="journal article" date="2014" name="Int. J. Syst. Evol. Microbiol.">
        <title>Complete genome sequence of Corynebacterium casei LMG S-19264T (=DSM 44701T), isolated from a smear-ripened cheese.</title>
        <authorList>
            <consortium name="US DOE Joint Genome Institute (JGI-PGF)"/>
            <person name="Walter F."/>
            <person name="Albersmeier A."/>
            <person name="Kalinowski J."/>
            <person name="Ruckert C."/>
        </authorList>
    </citation>
    <scope>NUCLEOTIDE SEQUENCE</scope>
    <source>
        <strain evidence="6">JCM 19831</strain>
    </source>
</reference>
<evidence type="ECO:0000313" key="7">
    <source>
        <dbReference type="Proteomes" id="UP000642070"/>
    </source>
</evidence>
<evidence type="ECO:0000256" key="3">
    <source>
        <dbReference type="SAM" id="MobiDB-lite"/>
    </source>
</evidence>
<dbReference type="InterPro" id="IPR028082">
    <property type="entry name" value="Peripla_BP_I"/>
</dbReference>
<keyword evidence="7" id="KW-1185">Reference proteome</keyword>
<evidence type="ECO:0000256" key="1">
    <source>
        <dbReference type="ARBA" id="ARBA00010062"/>
    </source>
</evidence>
<dbReference type="Proteomes" id="UP000642070">
    <property type="component" value="Unassembled WGS sequence"/>
</dbReference>
<comment type="caution">
    <text evidence="6">The sequence shown here is derived from an EMBL/GenBank/DDBJ whole genome shotgun (WGS) entry which is preliminary data.</text>
</comment>